<dbReference type="Proteomes" id="UP000295281">
    <property type="component" value="Unassembled WGS sequence"/>
</dbReference>
<gene>
    <name evidence="1" type="ORF">EV190_1072</name>
</gene>
<dbReference type="AlphaFoldDB" id="A0A4R6V1B2"/>
<proteinExistence type="predicted"/>
<comment type="caution">
    <text evidence="1">The sequence shown here is derived from an EMBL/GenBank/DDBJ whole genome shotgun (WGS) entry which is preliminary data.</text>
</comment>
<evidence type="ECO:0008006" key="3">
    <source>
        <dbReference type="Google" id="ProtNLM"/>
    </source>
</evidence>
<accession>A0A4R6V1B2</accession>
<protein>
    <recommendedName>
        <fullName evidence="3">Aminoglycoside phosphotransferase domain-containing protein</fullName>
    </recommendedName>
</protein>
<name>A0A4R6V1B2_9ACTN</name>
<organism evidence="1 2">
    <name type="scientific">Actinorugispora endophytica</name>
    <dbReference type="NCBI Taxonomy" id="1605990"/>
    <lineage>
        <taxon>Bacteria</taxon>
        <taxon>Bacillati</taxon>
        <taxon>Actinomycetota</taxon>
        <taxon>Actinomycetes</taxon>
        <taxon>Streptosporangiales</taxon>
        <taxon>Nocardiopsidaceae</taxon>
        <taxon>Actinorugispora</taxon>
    </lineage>
</organism>
<dbReference type="EMBL" id="SNYN01000007">
    <property type="protein sequence ID" value="TDQ52172.1"/>
    <property type="molecule type" value="Genomic_DNA"/>
</dbReference>
<evidence type="ECO:0000313" key="1">
    <source>
        <dbReference type="EMBL" id="TDQ52172.1"/>
    </source>
</evidence>
<sequence length="175" mass="19543">MARAGFVENVLAENPDLDTDRVHTVLNSVSERLGVVPFSHGHLDYGLPNAFADGVIDWQHHAPAPVGFDVYPMLDITAFKGGGRGYAFTGEQRSAYIAALDEASTDLLDFALSRFLCDFLMVKCFFFLALMKPKDVTNRRKIAKWAYRRRLLMLGLESYESNCSIDTGSFPALDR</sequence>
<reference evidence="1 2" key="1">
    <citation type="submission" date="2019-03" db="EMBL/GenBank/DDBJ databases">
        <title>Genomic Encyclopedia of Type Strains, Phase IV (KMG-IV): sequencing the most valuable type-strain genomes for metagenomic binning, comparative biology and taxonomic classification.</title>
        <authorList>
            <person name="Goeker M."/>
        </authorList>
    </citation>
    <scope>NUCLEOTIDE SEQUENCE [LARGE SCALE GENOMIC DNA]</scope>
    <source>
        <strain evidence="1 2">DSM 46770</strain>
    </source>
</reference>
<evidence type="ECO:0000313" key="2">
    <source>
        <dbReference type="Proteomes" id="UP000295281"/>
    </source>
</evidence>
<keyword evidence="2" id="KW-1185">Reference proteome</keyword>